<name>A0A2Z5HTT6_9CAUD</name>
<protein>
    <submittedName>
        <fullName evidence="1">Dihydrofolate reductase</fullName>
    </submittedName>
</protein>
<dbReference type="SUPFAM" id="SSF53597">
    <property type="entry name" value="Dihydrofolate reductase-like"/>
    <property type="match status" value="1"/>
</dbReference>
<dbReference type="InterPro" id="IPR024072">
    <property type="entry name" value="DHFR-like_dom_sf"/>
</dbReference>
<keyword evidence="2" id="KW-1185">Reference proteome</keyword>
<dbReference type="EMBL" id="MH370375">
    <property type="protein sequence ID" value="AXC43112.1"/>
    <property type="molecule type" value="Genomic_DNA"/>
</dbReference>
<dbReference type="RefSeq" id="YP_009806117.1">
    <property type="nucleotide sequence ID" value="NC_048013.1"/>
</dbReference>
<dbReference type="KEGG" id="vg:54996972"/>
<dbReference type="GeneID" id="54996972"/>
<accession>A0A2Z5HTT6</accession>
<dbReference type="Proteomes" id="UP000252267">
    <property type="component" value="Segment"/>
</dbReference>
<sequence>MIAAIYATGPKGEFGLNGKLPWGSFKEELDIFYATLDSLAPDNIIIGAGTWFGFPETLQKRILGDSDLFIYANANKPLQETIGCPTRITSIGYTLPEFFKEEVTVVLGGAALLLEMYAKNHLDMAYVSTIASSTPLSADVHLHPHITMTNSMATRMEYASGENADKTLFFLQELVTFK</sequence>
<evidence type="ECO:0000313" key="1">
    <source>
        <dbReference type="EMBL" id="AXC43112.1"/>
    </source>
</evidence>
<organism evidence="1 2">
    <name type="scientific">Salmonella phage S124</name>
    <dbReference type="NCBI Taxonomy" id="2231351"/>
    <lineage>
        <taxon>Viruses</taxon>
        <taxon>Duplodnaviria</taxon>
        <taxon>Heunggongvirae</taxon>
        <taxon>Uroviricota</taxon>
        <taxon>Caudoviricetes</taxon>
        <taxon>Demerecviridae</taxon>
        <taxon>Markadamsvirinae</taxon>
        <taxon>Epseptimavirus</taxon>
        <taxon>Epseptimavirus S124</taxon>
    </lineage>
</organism>
<proteinExistence type="predicted"/>
<dbReference type="Gene3D" id="3.40.430.10">
    <property type="entry name" value="Dihydrofolate Reductase, subunit A"/>
    <property type="match status" value="1"/>
</dbReference>
<reference evidence="2" key="1">
    <citation type="submission" date="2018-05" db="EMBL/GenBank/DDBJ databases">
        <title>Host range determinants of Salmonella infecting bacteriophages.</title>
        <authorList>
            <person name="Gencay Y.E."/>
        </authorList>
    </citation>
    <scope>NUCLEOTIDE SEQUENCE [LARGE SCALE GENOMIC DNA]</scope>
</reference>
<evidence type="ECO:0000313" key="2">
    <source>
        <dbReference type="Proteomes" id="UP000252267"/>
    </source>
</evidence>